<evidence type="ECO:0000256" key="5">
    <source>
        <dbReference type="ARBA" id="ARBA00023136"/>
    </source>
</evidence>
<dbReference type="InterPro" id="IPR052403">
    <property type="entry name" value="LINC-complex_assoc"/>
</dbReference>
<sequence length="101" mass="11601">MSAKKALLHWAKEQCARSDVTVTDFKASWRSGHAFLAILHSLRPDLIDLQKMSSRTNQENLEEAFRIADNELRIPRLLEPEGILLMLRLLHLLLCQLLLAL</sequence>
<dbReference type="GO" id="GO:0005737">
    <property type="term" value="C:cytoplasm"/>
    <property type="evidence" value="ECO:0007669"/>
    <property type="project" value="TreeGrafter"/>
</dbReference>
<evidence type="ECO:0000256" key="3">
    <source>
        <dbReference type="ARBA" id="ARBA00022737"/>
    </source>
</evidence>
<dbReference type="Ensembl" id="ENSECRT00000022101.1">
    <property type="protein sequence ID" value="ENSECRP00000021634.1"/>
    <property type="gene ID" value="ENSECRG00000014590.1"/>
</dbReference>
<evidence type="ECO:0000256" key="1">
    <source>
        <dbReference type="ARBA" id="ARBA00004370"/>
    </source>
</evidence>
<keyword evidence="5" id="KW-0472">Membrane</keyword>
<accession>A0A8C4SVQ8</accession>
<dbReference type="InterPro" id="IPR036872">
    <property type="entry name" value="CH_dom_sf"/>
</dbReference>
<dbReference type="GO" id="GO:0005640">
    <property type="term" value="C:nuclear outer membrane"/>
    <property type="evidence" value="ECO:0007669"/>
    <property type="project" value="TreeGrafter"/>
</dbReference>
<feature type="domain" description="Calponin-homology (CH)" evidence="6">
    <location>
        <begin position="1"/>
        <end position="101"/>
    </location>
</feature>
<dbReference type="GO" id="GO:0034993">
    <property type="term" value="C:meiotic nuclear membrane microtubule tethering complex"/>
    <property type="evidence" value="ECO:0007669"/>
    <property type="project" value="TreeGrafter"/>
</dbReference>
<evidence type="ECO:0000256" key="4">
    <source>
        <dbReference type="ARBA" id="ARBA00022989"/>
    </source>
</evidence>
<reference evidence="7" key="1">
    <citation type="submission" date="2021-06" db="EMBL/GenBank/DDBJ databases">
        <authorList>
            <consortium name="Wellcome Sanger Institute Data Sharing"/>
        </authorList>
    </citation>
    <scope>NUCLEOTIDE SEQUENCE [LARGE SCALE GENOMIC DNA]</scope>
</reference>
<reference evidence="7" key="2">
    <citation type="submission" date="2025-08" db="UniProtKB">
        <authorList>
            <consortium name="Ensembl"/>
        </authorList>
    </citation>
    <scope>IDENTIFICATION</scope>
</reference>
<dbReference type="PANTHER" id="PTHR47535">
    <property type="entry name" value="MUSCLE-SPECIFIC PROTEIN 300 KDA, ISOFORM G"/>
    <property type="match status" value="1"/>
</dbReference>
<evidence type="ECO:0000313" key="7">
    <source>
        <dbReference type="Ensembl" id="ENSECRP00000021634.1"/>
    </source>
</evidence>
<dbReference type="GO" id="GO:0051015">
    <property type="term" value="F:actin filament binding"/>
    <property type="evidence" value="ECO:0007669"/>
    <property type="project" value="TreeGrafter"/>
</dbReference>
<dbReference type="AlphaFoldDB" id="A0A8C4SVQ8"/>
<dbReference type="InterPro" id="IPR001715">
    <property type="entry name" value="CH_dom"/>
</dbReference>
<dbReference type="GO" id="GO:0007097">
    <property type="term" value="P:nuclear migration"/>
    <property type="evidence" value="ECO:0007669"/>
    <property type="project" value="TreeGrafter"/>
</dbReference>
<dbReference type="PANTHER" id="PTHR47535:SF9">
    <property type="entry name" value="CALPONIN-HOMOLOGY (CH) DOMAIN-CONTAINING PROTEIN"/>
    <property type="match status" value="1"/>
</dbReference>
<proteinExistence type="predicted"/>
<dbReference type="PROSITE" id="PS50021">
    <property type="entry name" value="CH"/>
    <property type="match status" value="1"/>
</dbReference>
<dbReference type="SUPFAM" id="SSF47576">
    <property type="entry name" value="Calponin-homology domain, CH-domain"/>
    <property type="match status" value="1"/>
</dbReference>
<keyword evidence="3" id="KW-0677">Repeat</keyword>
<organism evidence="7 8">
    <name type="scientific">Erpetoichthys calabaricus</name>
    <name type="common">Rope fish</name>
    <name type="synonym">Calamoichthys calabaricus</name>
    <dbReference type="NCBI Taxonomy" id="27687"/>
    <lineage>
        <taxon>Eukaryota</taxon>
        <taxon>Metazoa</taxon>
        <taxon>Chordata</taxon>
        <taxon>Craniata</taxon>
        <taxon>Vertebrata</taxon>
        <taxon>Euteleostomi</taxon>
        <taxon>Actinopterygii</taxon>
        <taxon>Polypteriformes</taxon>
        <taxon>Polypteridae</taxon>
        <taxon>Erpetoichthys</taxon>
    </lineage>
</organism>
<keyword evidence="4" id="KW-1133">Transmembrane helix</keyword>
<dbReference type="Gene3D" id="1.10.418.10">
    <property type="entry name" value="Calponin-like domain"/>
    <property type="match status" value="1"/>
</dbReference>
<dbReference type="Proteomes" id="UP000694620">
    <property type="component" value="Chromosome 16"/>
</dbReference>
<evidence type="ECO:0000256" key="2">
    <source>
        <dbReference type="ARBA" id="ARBA00022692"/>
    </source>
</evidence>
<protein>
    <recommendedName>
        <fullName evidence="6">Calponin-homology (CH) domain-containing protein</fullName>
    </recommendedName>
</protein>
<evidence type="ECO:0000313" key="8">
    <source>
        <dbReference type="Proteomes" id="UP000694620"/>
    </source>
</evidence>
<name>A0A8C4SVQ8_ERPCA</name>
<keyword evidence="2" id="KW-0812">Transmembrane</keyword>
<keyword evidence="8" id="KW-1185">Reference proteome</keyword>
<dbReference type="SMART" id="SM00033">
    <property type="entry name" value="CH"/>
    <property type="match status" value="1"/>
</dbReference>
<dbReference type="Pfam" id="PF00307">
    <property type="entry name" value="CH"/>
    <property type="match status" value="1"/>
</dbReference>
<reference evidence="7" key="3">
    <citation type="submission" date="2025-09" db="UniProtKB">
        <authorList>
            <consortium name="Ensembl"/>
        </authorList>
    </citation>
    <scope>IDENTIFICATION</scope>
</reference>
<comment type="subcellular location">
    <subcellularLocation>
        <location evidence="1">Membrane</location>
    </subcellularLocation>
</comment>
<dbReference type="GeneTree" id="ENSGT00940000154656"/>
<evidence type="ECO:0000259" key="6">
    <source>
        <dbReference type="PROSITE" id="PS50021"/>
    </source>
</evidence>